<protein>
    <recommendedName>
        <fullName evidence="4">Pseudouridine synthase</fullName>
        <ecNumber evidence="4">5.4.99.-</ecNumber>
    </recommendedName>
</protein>
<evidence type="ECO:0000259" key="5">
    <source>
        <dbReference type="Pfam" id="PF00849"/>
    </source>
</evidence>
<sequence length="310" mass="35552">MSYACIFVTITFMEKRIDYEIKENDCGKTIESYLRERGYSRKILVHLRQTNLGITVAGELAYTTRVLKEGNILSVRLSEETSSERIIPVPMELSVLYEDEDLMVINKAARMPVHPSQGNFDNTLANGLAWYFKEKGEAFVFRAVNRLDRDTTGLLLIAKNMLSGAILSSMVSEKTIRREYRAIVSGLTEEEGCICRPIARAEGSTIERCVDSERGEYACTRYRRLGYDRDKDCSLLLITLDTGRTHQIRVHMKYIGHPLLGDFLYNPDYRFIKRQSLHSCRLTFTHPLTGEAMDFTAPLPEDFYFLRPLG</sequence>
<dbReference type="GO" id="GO:0003723">
    <property type="term" value="F:RNA binding"/>
    <property type="evidence" value="ECO:0007669"/>
    <property type="project" value="InterPro"/>
</dbReference>
<reference evidence="6" key="1">
    <citation type="submission" date="2019-11" db="EMBL/GenBank/DDBJ databases">
        <authorList>
            <person name="Feng L."/>
        </authorList>
    </citation>
    <scope>NUCLEOTIDE SEQUENCE</scope>
    <source>
        <strain evidence="6">CsymbiosumLFYP84</strain>
    </source>
</reference>
<dbReference type="PANTHER" id="PTHR21600">
    <property type="entry name" value="MITOCHONDRIAL RNA PSEUDOURIDINE SYNTHASE"/>
    <property type="match status" value="1"/>
</dbReference>
<dbReference type="CDD" id="cd02869">
    <property type="entry name" value="PseudoU_synth_RluA_like"/>
    <property type="match status" value="1"/>
</dbReference>
<dbReference type="SUPFAM" id="SSF55120">
    <property type="entry name" value="Pseudouridine synthase"/>
    <property type="match status" value="1"/>
</dbReference>
<dbReference type="PROSITE" id="PS01129">
    <property type="entry name" value="PSI_RLU"/>
    <property type="match status" value="1"/>
</dbReference>
<dbReference type="InterPro" id="IPR006225">
    <property type="entry name" value="PsdUridine_synth_RluC/D"/>
</dbReference>
<gene>
    <name evidence="6" type="primary">rluD_1</name>
    <name evidence="6" type="ORF">CSLFYP84_00034</name>
</gene>
<dbReference type="InterPro" id="IPR006145">
    <property type="entry name" value="PsdUridine_synth_RsuA/RluA"/>
</dbReference>
<evidence type="ECO:0000256" key="1">
    <source>
        <dbReference type="ARBA" id="ARBA00000073"/>
    </source>
</evidence>
<dbReference type="InterPro" id="IPR020103">
    <property type="entry name" value="PsdUridine_synth_cat_dom_sf"/>
</dbReference>
<comment type="catalytic activity">
    <reaction evidence="1 4">
        <text>a uridine in RNA = a pseudouridine in RNA</text>
        <dbReference type="Rhea" id="RHEA:48348"/>
        <dbReference type="Rhea" id="RHEA-COMP:12068"/>
        <dbReference type="Rhea" id="RHEA-COMP:12069"/>
        <dbReference type="ChEBI" id="CHEBI:65314"/>
        <dbReference type="ChEBI" id="CHEBI:65315"/>
    </reaction>
</comment>
<evidence type="ECO:0000256" key="3">
    <source>
        <dbReference type="PIRSR" id="PIRSR606225-1"/>
    </source>
</evidence>
<evidence type="ECO:0000256" key="4">
    <source>
        <dbReference type="RuleBase" id="RU362028"/>
    </source>
</evidence>
<comment type="similarity">
    <text evidence="2 4">Belongs to the pseudouridine synthase RluA family.</text>
</comment>
<name>A0A6N2Y7Q8_CLOSY</name>
<accession>A0A6N2Y7Q8</accession>
<dbReference type="EMBL" id="CACRUA010000001">
    <property type="protein sequence ID" value="VYT61912.1"/>
    <property type="molecule type" value="Genomic_DNA"/>
</dbReference>
<evidence type="ECO:0000256" key="2">
    <source>
        <dbReference type="ARBA" id="ARBA00010876"/>
    </source>
</evidence>
<proteinExistence type="inferred from homology"/>
<dbReference type="Gene3D" id="3.30.2350.10">
    <property type="entry name" value="Pseudouridine synthase"/>
    <property type="match status" value="1"/>
</dbReference>
<dbReference type="AlphaFoldDB" id="A0A6N2Y7Q8"/>
<comment type="function">
    <text evidence="4">Responsible for synthesis of pseudouridine from uracil.</text>
</comment>
<evidence type="ECO:0000313" key="6">
    <source>
        <dbReference type="EMBL" id="VYT61912.1"/>
    </source>
</evidence>
<feature type="active site" evidence="3">
    <location>
        <position position="148"/>
    </location>
</feature>
<organism evidence="6">
    <name type="scientific">Clostridium symbiosum</name>
    <name type="common">Bacteroides symbiosus</name>
    <dbReference type="NCBI Taxonomy" id="1512"/>
    <lineage>
        <taxon>Bacteria</taxon>
        <taxon>Bacillati</taxon>
        <taxon>Bacillota</taxon>
        <taxon>Clostridia</taxon>
        <taxon>Lachnospirales</taxon>
        <taxon>Lachnospiraceae</taxon>
        <taxon>Otoolea</taxon>
    </lineage>
</organism>
<dbReference type="InterPro" id="IPR050188">
    <property type="entry name" value="RluA_PseudoU_synthase"/>
</dbReference>
<dbReference type="PANTHER" id="PTHR21600:SF35">
    <property type="entry name" value="PSEUDOURIDINE SYNTHASE"/>
    <property type="match status" value="1"/>
</dbReference>
<dbReference type="GO" id="GO:0009982">
    <property type="term" value="F:pseudouridine synthase activity"/>
    <property type="evidence" value="ECO:0007669"/>
    <property type="project" value="InterPro"/>
</dbReference>
<dbReference type="NCBIfam" id="TIGR00005">
    <property type="entry name" value="rluA_subfam"/>
    <property type="match status" value="1"/>
</dbReference>
<feature type="domain" description="Pseudouridine synthase RsuA/RluA-like" evidence="5">
    <location>
        <begin position="101"/>
        <end position="253"/>
    </location>
</feature>
<dbReference type="EC" id="5.4.99.-" evidence="4"/>
<keyword evidence="4 6" id="KW-0413">Isomerase</keyword>
<dbReference type="GO" id="GO:0140098">
    <property type="term" value="F:catalytic activity, acting on RNA"/>
    <property type="evidence" value="ECO:0007669"/>
    <property type="project" value="UniProtKB-ARBA"/>
</dbReference>
<dbReference type="InterPro" id="IPR006224">
    <property type="entry name" value="PsdUridine_synth_RluA-like_CS"/>
</dbReference>
<dbReference type="GO" id="GO:0000455">
    <property type="term" value="P:enzyme-directed rRNA pseudouridine synthesis"/>
    <property type="evidence" value="ECO:0007669"/>
    <property type="project" value="TreeGrafter"/>
</dbReference>
<dbReference type="Pfam" id="PF00849">
    <property type="entry name" value="PseudoU_synth_2"/>
    <property type="match status" value="1"/>
</dbReference>